<name>A0A0C3I4T1_9VIBR</name>
<dbReference type="SUPFAM" id="SSF81301">
    <property type="entry name" value="Nucleotidyltransferase"/>
    <property type="match status" value="1"/>
</dbReference>
<dbReference type="InterPro" id="IPR041633">
    <property type="entry name" value="Polbeta"/>
</dbReference>
<dbReference type="EMBL" id="JXOK01000082">
    <property type="protein sequence ID" value="KIN09357.1"/>
    <property type="molecule type" value="Genomic_DNA"/>
</dbReference>
<sequence length="214" mass="24655">MNKNSFVVIFGSVARGDSHKNSDIDVLLIDCNIRDADLILDKYDLPGLPVNYIEYDFCQFEKYFRMGSLFLYHIFKQGFLLYGNEDLWAGYVENFKLKSSFCEEIDKIKSDIEIYKDISIFNGKFYLPLVNIFPMVKNYCIFSLANMGIFEFNKVECMKKMVASDDILSDFLLLQSFYDSSVRGLNVDLGVDPYSSEAGLLLQSVYEYVSKGKV</sequence>
<dbReference type="Proteomes" id="UP000031977">
    <property type="component" value="Unassembled WGS sequence"/>
</dbReference>
<reference evidence="2 3" key="1">
    <citation type="submission" date="2015-01" db="EMBL/GenBank/DDBJ databases">
        <title>Draft genome of Vibrio mytili type strain CAIM 528.</title>
        <authorList>
            <person name="Gonzalez-Castillo A."/>
            <person name="Gomez-Gil B."/>
            <person name="Enciso-Ibarra J."/>
        </authorList>
    </citation>
    <scope>NUCLEOTIDE SEQUENCE [LARGE SCALE GENOMIC DNA]</scope>
    <source>
        <strain evidence="2 3">CAIM 528</strain>
    </source>
</reference>
<keyword evidence="3" id="KW-1185">Reference proteome</keyword>
<dbReference type="STRING" id="50718.SU60_20130"/>
<dbReference type="InterPro" id="IPR043519">
    <property type="entry name" value="NT_sf"/>
</dbReference>
<protein>
    <recommendedName>
        <fullName evidence="1">Polymerase beta nucleotidyltransferase domain-containing protein</fullName>
    </recommendedName>
</protein>
<gene>
    <name evidence="2" type="ORF">SU60_20130</name>
</gene>
<evidence type="ECO:0000313" key="3">
    <source>
        <dbReference type="Proteomes" id="UP000031977"/>
    </source>
</evidence>
<dbReference type="Pfam" id="PF18765">
    <property type="entry name" value="Polbeta"/>
    <property type="match status" value="1"/>
</dbReference>
<comment type="caution">
    <text evidence="2">The sequence shown here is derived from an EMBL/GenBank/DDBJ whole genome shotgun (WGS) entry which is preliminary data.</text>
</comment>
<proteinExistence type="predicted"/>
<organism evidence="2 3">
    <name type="scientific">Vibrio mytili</name>
    <dbReference type="NCBI Taxonomy" id="50718"/>
    <lineage>
        <taxon>Bacteria</taxon>
        <taxon>Pseudomonadati</taxon>
        <taxon>Pseudomonadota</taxon>
        <taxon>Gammaproteobacteria</taxon>
        <taxon>Vibrionales</taxon>
        <taxon>Vibrionaceae</taxon>
        <taxon>Vibrio</taxon>
    </lineage>
</organism>
<feature type="domain" description="Polymerase beta nucleotidyltransferase" evidence="1">
    <location>
        <begin position="5"/>
        <end position="84"/>
    </location>
</feature>
<evidence type="ECO:0000259" key="1">
    <source>
        <dbReference type="Pfam" id="PF18765"/>
    </source>
</evidence>
<accession>A0A0C3I4T1</accession>
<dbReference type="CDD" id="cd05403">
    <property type="entry name" value="NT_KNTase_like"/>
    <property type="match status" value="1"/>
</dbReference>
<dbReference type="Gene3D" id="3.30.460.10">
    <property type="entry name" value="Beta Polymerase, domain 2"/>
    <property type="match status" value="1"/>
</dbReference>
<dbReference type="AlphaFoldDB" id="A0A0C3I4T1"/>
<dbReference type="RefSeq" id="WP_164833059.1">
    <property type="nucleotide sequence ID" value="NZ_CBCRVP010000018.1"/>
</dbReference>
<evidence type="ECO:0000313" key="2">
    <source>
        <dbReference type="EMBL" id="KIN09357.1"/>
    </source>
</evidence>